<evidence type="ECO:0000313" key="1">
    <source>
        <dbReference type="EMBL" id="KAJ9119600.1"/>
    </source>
</evidence>
<proteinExistence type="predicted"/>
<reference evidence="1" key="1">
    <citation type="submission" date="2023-04" db="EMBL/GenBank/DDBJ databases">
        <title>Draft Genome sequencing of Naganishia species isolated from polar environments using Oxford Nanopore Technology.</title>
        <authorList>
            <person name="Leo P."/>
            <person name="Venkateswaran K."/>
        </authorList>
    </citation>
    <scope>NUCLEOTIDE SEQUENCE</scope>
    <source>
        <strain evidence="1">MNA-CCFEE 5425</strain>
    </source>
</reference>
<sequence>MAFTDDEHLLLGGGGGASRTGIVNKLKLFAVDKGGKKFEGIKEYILEKGADSPNTLAVDSSKHTVLNASNSLLAIAATNYDGTFSAVTVLSYPDLKVIEKDVLRSKGGSGGEVVDLDWSGDGAKSQPKVRSRSSGKRAPSTEKAFACNLSLVKPKLSPINDRAKKTGEKEEFAEPKGSGDKSVDQELGKWDVVARRDVGSKPVTALELSADGKLLAYASSDLSIGILEARTLTPLLKILHAHSFPTTALAFNPSGTLLASSSADNTVRLIVVPESFGSSSAMILSLIIALMLLLIALYIQYRV</sequence>
<evidence type="ECO:0000313" key="2">
    <source>
        <dbReference type="Proteomes" id="UP001243375"/>
    </source>
</evidence>
<gene>
    <name evidence="1" type="ORF">QFC22_003309</name>
</gene>
<keyword evidence="2" id="KW-1185">Reference proteome</keyword>
<name>A0ACC2X7N2_9TREE</name>
<dbReference type="EMBL" id="JASBWU010000008">
    <property type="protein sequence ID" value="KAJ9119600.1"/>
    <property type="molecule type" value="Genomic_DNA"/>
</dbReference>
<accession>A0ACC2X7N2</accession>
<comment type="caution">
    <text evidence="1">The sequence shown here is derived from an EMBL/GenBank/DDBJ whole genome shotgun (WGS) entry which is preliminary data.</text>
</comment>
<protein>
    <submittedName>
        <fullName evidence="1">Uncharacterized protein</fullName>
    </submittedName>
</protein>
<organism evidence="1 2">
    <name type="scientific">Naganishia vaughanmartiniae</name>
    <dbReference type="NCBI Taxonomy" id="1424756"/>
    <lineage>
        <taxon>Eukaryota</taxon>
        <taxon>Fungi</taxon>
        <taxon>Dikarya</taxon>
        <taxon>Basidiomycota</taxon>
        <taxon>Agaricomycotina</taxon>
        <taxon>Tremellomycetes</taxon>
        <taxon>Filobasidiales</taxon>
        <taxon>Filobasidiaceae</taxon>
        <taxon>Naganishia</taxon>
    </lineage>
</organism>
<dbReference type="Proteomes" id="UP001243375">
    <property type="component" value="Unassembled WGS sequence"/>
</dbReference>